<name>A0A1I2U6A2_9FIRM</name>
<gene>
    <name evidence="1" type="ORF">SAMN05660649_02461</name>
</gene>
<proteinExistence type="predicted"/>
<reference evidence="2" key="1">
    <citation type="submission" date="2016-10" db="EMBL/GenBank/DDBJ databases">
        <authorList>
            <person name="Varghese N."/>
            <person name="Submissions S."/>
        </authorList>
    </citation>
    <scope>NUCLEOTIDE SEQUENCE [LARGE SCALE GENOMIC DNA]</scope>
    <source>
        <strain evidence="2">DSM 17038</strain>
    </source>
</reference>
<dbReference type="EMBL" id="FOOX01000008">
    <property type="protein sequence ID" value="SFG71207.1"/>
    <property type="molecule type" value="Genomic_DNA"/>
</dbReference>
<keyword evidence="2" id="KW-1185">Reference proteome</keyword>
<sequence>MYLEQYVNKPDRENICWDFDLNSEFRGQRKIGFGFVVDVLDGAPKLALYHMKVNYSTSTTLDSQPPRDMLVRAVREQGGHLEEENLYPINQELKDWVRQRILS</sequence>
<dbReference type="InterPro" id="IPR059223">
    <property type="entry name" value="DVU0772-like"/>
</dbReference>
<dbReference type="RefSeq" id="WP_092471662.1">
    <property type="nucleotide sequence ID" value="NZ_FOOX01000008.1"/>
</dbReference>
<dbReference type="NCBIfam" id="NF045682">
    <property type="entry name" value="DVU0772_fam"/>
    <property type="match status" value="1"/>
</dbReference>
<dbReference type="AlphaFoldDB" id="A0A1I2U6A2"/>
<evidence type="ECO:0000313" key="2">
    <source>
        <dbReference type="Proteomes" id="UP000199337"/>
    </source>
</evidence>
<accession>A0A1I2U6A2</accession>
<dbReference type="OrthoDB" id="1808013at2"/>
<evidence type="ECO:0000313" key="1">
    <source>
        <dbReference type="EMBL" id="SFG71207.1"/>
    </source>
</evidence>
<organism evidence="1 2">
    <name type="scientific">Desulfotruncus arcticus DSM 17038</name>
    <dbReference type="NCBI Taxonomy" id="1121424"/>
    <lineage>
        <taxon>Bacteria</taxon>
        <taxon>Bacillati</taxon>
        <taxon>Bacillota</taxon>
        <taxon>Clostridia</taxon>
        <taxon>Eubacteriales</taxon>
        <taxon>Desulfallaceae</taxon>
        <taxon>Desulfotruncus</taxon>
    </lineage>
</organism>
<dbReference type="Proteomes" id="UP000199337">
    <property type="component" value="Unassembled WGS sequence"/>
</dbReference>
<protein>
    <submittedName>
        <fullName evidence="1">Uncharacterized protein</fullName>
    </submittedName>
</protein>